<dbReference type="EMBL" id="JAMGBE010000004">
    <property type="protein sequence ID" value="MCL6730897.1"/>
    <property type="molecule type" value="Genomic_DNA"/>
</dbReference>
<feature type="compositionally biased region" description="Low complexity" evidence="1">
    <location>
        <begin position="88"/>
        <end position="98"/>
    </location>
</feature>
<feature type="compositionally biased region" description="Basic and acidic residues" evidence="1">
    <location>
        <begin position="106"/>
        <end position="121"/>
    </location>
</feature>
<protein>
    <submittedName>
        <fullName evidence="4">Zinc-ribbon domain-containing protein</fullName>
    </submittedName>
</protein>
<keyword evidence="2" id="KW-0472">Membrane</keyword>
<feature type="region of interest" description="Disordered" evidence="1">
    <location>
        <begin position="33"/>
        <end position="156"/>
    </location>
</feature>
<evidence type="ECO:0000313" key="4">
    <source>
        <dbReference type="EMBL" id="MCL6730897.1"/>
    </source>
</evidence>
<sequence length="293" mass="31328">MILTCPNCGTQYVVKDGAIPPQGRQVRCASCKHSWHQDPEPGSGADDSPVEEHEAAEPEGETIAEATLIEPRSGPEAEERAYEEAMVEENGPAPAVVPAEDEPEEDRATESLADDRVEFRPEQPPAAEADWREPPDPEAQDDSFSPFPNRPENPPRRGSGIIRAVLVVLVVAALAAAFWFFAPPEWKARVGLGVGGASPLALVTTHMDRQRLESGNELLTVTGRVINPTSESQSVPPLQAQLKTKTGQVVYSWTIAPPARSLPPGASARFNSAEVNVPPGGDELTISLGSPKA</sequence>
<name>A0ABT0S4X1_9SPHN</name>
<evidence type="ECO:0000256" key="1">
    <source>
        <dbReference type="SAM" id="MobiDB-lite"/>
    </source>
</evidence>
<keyword evidence="5" id="KW-1185">Reference proteome</keyword>
<gene>
    <name evidence="4" type="ORF">LZ538_12685</name>
</gene>
<comment type="caution">
    <text evidence="4">The sequence shown here is derived from an EMBL/GenBank/DDBJ whole genome shotgun (WGS) entry which is preliminary data.</text>
</comment>
<organism evidence="4 5">
    <name type="scientific">Sphingomonas hankyongi</name>
    <dbReference type="NCBI Taxonomy" id="2908209"/>
    <lineage>
        <taxon>Bacteria</taxon>
        <taxon>Pseudomonadati</taxon>
        <taxon>Pseudomonadota</taxon>
        <taxon>Alphaproteobacteria</taxon>
        <taxon>Sphingomonadales</taxon>
        <taxon>Sphingomonadaceae</taxon>
        <taxon>Sphingomonas</taxon>
    </lineage>
</organism>
<feature type="compositionally biased region" description="Basic and acidic residues" evidence="1">
    <location>
        <begin position="73"/>
        <end position="83"/>
    </location>
</feature>
<evidence type="ECO:0000256" key="2">
    <source>
        <dbReference type="SAM" id="Phobius"/>
    </source>
</evidence>
<keyword evidence="2" id="KW-1133">Transmembrane helix</keyword>
<reference evidence="4" key="1">
    <citation type="submission" date="2022-05" db="EMBL/GenBank/DDBJ databases">
        <authorList>
            <person name="Jo J.-H."/>
            <person name="Im W.-T."/>
        </authorList>
    </citation>
    <scope>NUCLEOTIDE SEQUENCE</scope>
    <source>
        <strain evidence="4">SE220</strain>
    </source>
</reference>
<dbReference type="RefSeq" id="WP_249832389.1">
    <property type="nucleotide sequence ID" value="NZ_JAMGBE010000004.1"/>
</dbReference>
<dbReference type="Proteomes" id="UP001165342">
    <property type="component" value="Unassembled WGS sequence"/>
</dbReference>
<dbReference type="NCBIfam" id="TIGR02098">
    <property type="entry name" value="MJ0042_CXXC"/>
    <property type="match status" value="1"/>
</dbReference>
<dbReference type="InterPro" id="IPR011723">
    <property type="entry name" value="Znf/thioredoxin_put"/>
</dbReference>
<keyword evidence="2" id="KW-0812">Transmembrane</keyword>
<feature type="domain" description="Zinc finger/thioredoxin putative" evidence="3">
    <location>
        <begin position="1"/>
        <end position="35"/>
    </location>
</feature>
<evidence type="ECO:0000313" key="5">
    <source>
        <dbReference type="Proteomes" id="UP001165342"/>
    </source>
</evidence>
<dbReference type="Pfam" id="PF13717">
    <property type="entry name" value="Zn_ribbon_4"/>
    <property type="match status" value="1"/>
</dbReference>
<evidence type="ECO:0000259" key="3">
    <source>
        <dbReference type="Pfam" id="PF13717"/>
    </source>
</evidence>
<feature type="transmembrane region" description="Helical" evidence="2">
    <location>
        <begin position="160"/>
        <end position="182"/>
    </location>
</feature>
<accession>A0ABT0S4X1</accession>
<proteinExistence type="predicted"/>